<keyword evidence="3" id="KW-1185">Reference proteome</keyword>
<dbReference type="AlphaFoldDB" id="A0A1K2IQH5"/>
<sequence>MKTFIKNDFYIQVYFLVGGLVSIFVGIAVGWGIMPFYFVVGIPQLISFLLKIFKKRKKTISYIIYGLFIMPVWISLLIMLMFKNNHEVTNFFGTILIASLLYSPFLAILYVYDSYKIYKSQKQTR</sequence>
<keyword evidence="1" id="KW-0472">Membrane</keyword>
<name>A0A1K2IQH5_9FLAO</name>
<organism evidence="2 3">
    <name type="scientific">Chryseobacterium limigenitum</name>
    <dbReference type="NCBI Taxonomy" id="1612149"/>
    <lineage>
        <taxon>Bacteria</taxon>
        <taxon>Pseudomonadati</taxon>
        <taxon>Bacteroidota</taxon>
        <taxon>Flavobacteriia</taxon>
        <taxon>Flavobacteriales</taxon>
        <taxon>Weeksellaceae</taxon>
        <taxon>Chryseobacterium group</taxon>
        <taxon>Chryseobacterium</taxon>
    </lineage>
</organism>
<evidence type="ECO:0000313" key="3">
    <source>
        <dbReference type="Proteomes" id="UP000182034"/>
    </source>
</evidence>
<reference evidence="3" key="1">
    <citation type="submission" date="2016-10" db="EMBL/GenBank/DDBJ databases">
        <authorList>
            <person name="Varghese N."/>
            <person name="Submissions S."/>
        </authorList>
    </citation>
    <scope>NUCLEOTIDE SEQUENCE [LARGE SCALE GENOMIC DNA]</scope>
    <source>
        <strain evidence="3">SUR2</strain>
    </source>
</reference>
<accession>A0A1K2IQH5</accession>
<dbReference type="RefSeq" id="WP_072410058.1">
    <property type="nucleotide sequence ID" value="NZ_FPKW01000007.1"/>
</dbReference>
<feature type="transmembrane region" description="Helical" evidence="1">
    <location>
        <begin position="60"/>
        <end position="82"/>
    </location>
</feature>
<feature type="transmembrane region" description="Helical" evidence="1">
    <location>
        <begin position="88"/>
        <end position="112"/>
    </location>
</feature>
<dbReference type="STRING" id="1612149.SAMN05216324_107170"/>
<dbReference type="Proteomes" id="UP000182034">
    <property type="component" value="Unassembled WGS sequence"/>
</dbReference>
<dbReference type="EMBL" id="FPKW01000007">
    <property type="protein sequence ID" value="SFZ94693.1"/>
    <property type="molecule type" value="Genomic_DNA"/>
</dbReference>
<protein>
    <submittedName>
        <fullName evidence="2">Uncharacterized protein</fullName>
    </submittedName>
</protein>
<feature type="transmembrane region" description="Helical" evidence="1">
    <location>
        <begin position="9"/>
        <end position="29"/>
    </location>
</feature>
<keyword evidence="1" id="KW-1133">Transmembrane helix</keyword>
<dbReference type="OrthoDB" id="1270942at2"/>
<gene>
    <name evidence="2" type="ORF">SAMN05216324_107170</name>
</gene>
<feature type="transmembrane region" description="Helical" evidence="1">
    <location>
        <begin position="35"/>
        <end position="53"/>
    </location>
</feature>
<keyword evidence="1" id="KW-0812">Transmembrane</keyword>
<evidence type="ECO:0000256" key="1">
    <source>
        <dbReference type="SAM" id="Phobius"/>
    </source>
</evidence>
<evidence type="ECO:0000313" key="2">
    <source>
        <dbReference type="EMBL" id="SFZ94693.1"/>
    </source>
</evidence>
<proteinExistence type="predicted"/>